<accession>A0A9X2KIN6</accession>
<evidence type="ECO:0000313" key="4">
    <source>
        <dbReference type="EMBL" id="MCP3427087.1"/>
    </source>
</evidence>
<dbReference type="Gene3D" id="3.40.225.10">
    <property type="entry name" value="Class II aldolase/adducin N-terminal domain"/>
    <property type="match status" value="1"/>
</dbReference>
<dbReference type="InterPro" id="IPR036409">
    <property type="entry name" value="Aldolase_II/adducin_N_sf"/>
</dbReference>
<evidence type="ECO:0000313" key="5">
    <source>
        <dbReference type="Proteomes" id="UP001139502"/>
    </source>
</evidence>
<dbReference type="EMBL" id="JANAFB010000051">
    <property type="protein sequence ID" value="MCP3427087.1"/>
    <property type="molecule type" value="Genomic_DNA"/>
</dbReference>
<evidence type="ECO:0000256" key="1">
    <source>
        <dbReference type="ARBA" id="ARBA00022723"/>
    </source>
</evidence>
<gene>
    <name evidence="4" type="ORF">NBM05_13965</name>
</gene>
<keyword evidence="1" id="KW-0479">Metal-binding</keyword>
<feature type="domain" description="Class II aldolase/adducin N-terminal" evidence="3">
    <location>
        <begin position="4"/>
        <end position="182"/>
    </location>
</feature>
<dbReference type="GO" id="GO:0016832">
    <property type="term" value="F:aldehyde-lyase activity"/>
    <property type="evidence" value="ECO:0007669"/>
    <property type="project" value="TreeGrafter"/>
</dbReference>
<protein>
    <submittedName>
        <fullName evidence="4">Class II aldolase/adducin family protein</fullName>
    </submittedName>
</protein>
<sequence>MSVTELIETGRRLDRAGISPGSSGNLSVRTSDRILMSGTGTSLGHLAEEDIAVLDLEGRWLSGARPSKEVPLHAAMYAREPGHRAVVHLHSPQSVAVACLEPWSELSAVPPITPYFLMRVGQTPLIPFVPPGSPLMGDAVLAAPGRFRAALLANHGQVTAGADLAAAADAAVELEEACRITLLTDGRARRLLDPETAAGLAAAWGTHWDDAGAPREAPAGTSSR</sequence>
<proteinExistence type="predicted"/>
<dbReference type="GO" id="GO:0019323">
    <property type="term" value="P:pentose catabolic process"/>
    <property type="evidence" value="ECO:0007669"/>
    <property type="project" value="TreeGrafter"/>
</dbReference>
<evidence type="ECO:0000259" key="3">
    <source>
        <dbReference type="SMART" id="SM01007"/>
    </source>
</evidence>
<dbReference type="GO" id="GO:0046872">
    <property type="term" value="F:metal ion binding"/>
    <property type="evidence" value="ECO:0007669"/>
    <property type="project" value="UniProtKB-KW"/>
</dbReference>
<dbReference type="RefSeq" id="WP_254168708.1">
    <property type="nucleotide sequence ID" value="NZ_JANAFB010000051.1"/>
</dbReference>
<dbReference type="InterPro" id="IPR050197">
    <property type="entry name" value="Aldolase_class_II_sugar_metab"/>
</dbReference>
<reference evidence="4" key="1">
    <citation type="submission" date="2022-06" db="EMBL/GenBank/DDBJ databases">
        <title>Rothia sp. isolated from sandalwood seedling.</title>
        <authorList>
            <person name="Tuikhar N."/>
            <person name="Kirdat K."/>
            <person name="Thorat V."/>
            <person name="Swetha P."/>
            <person name="Padma S."/>
            <person name="Sundararaj R."/>
            <person name="Yadav A."/>
        </authorList>
    </citation>
    <scope>NUCLEOTIDE SEQUENCE</scope>
    <source>
        <strain evidence="4">AR01</strain>
    </source>
</reference>
<organism evidence="4 5">
    <name type="scientific">Rothia santali</name>
    <dbReference type="NCBI Taxonomy" id="2949643"/>
    <lineage>
        <taxon>Bacteria</taxon>
        <taxon>Bacillati</taxon>
        <taxon>Actinomycetota</taxon>
        <taxon>Actinomycetes</taxon>
        <taxon>Micrococcales</taxon>
        <taxon>Micrococcaceae</taxon>
        <taxon>Rothia</taxon>
    </lineage>
</organism>
<dbReference type="SMART" id="SM01007">
    <property type="entry name" value="Aldolase_II"/>
    <property type="match status" value="1"/>
</dbReference>
<dbReference type="PANTHER" id="PTHR22789">
    <property type="entry name" value="FUCULOSE PHOSPHATE ALDOLASE"/>
    <property type="match status" value="1"/>
</dbReference>
<dbReference type="PANTHER" id="PTHR22789:SF0">
    <property type="entry name" value="3-OXO-TETRONATE 4-PHOSPHATE DECARBOXYLASE-RELATED"/>
    <property type="match status" value="1"/>
</dbReference>
<keyword evidence="5" id="KW-1185">Reference proteome</keyword>
<dbReference type="AlphaFoldDB" id="A0A9X2KIN6"/>
<dbReference type="InterPro" id="IPR001303">
    <property type="entry name" value="Aldolase_II/adducin_N"/>
</dbReference>
<dbReference type="Proteomes" id="UP001139502">
    <property type="component" value="Unassembled WGS sequence"/>
</dbReference>
<comment type="caution">
    <text evidence="4">The sequence shown here is derived from an EMBL/GenBank/DDBJ whole genome shotgun (WGS) entry which is preliminary data.</text>
</comment>
<keyword evidence="2" id="KW-0456">Lyase</keyword>
<dbReference type="SUPFAM" id="SSF53639">
    <property type="entry name" value="AraD/HMP-PK domain-like"/>
    <property type="match status" value="1"/>
</dbReference>
<evidence type="ECO:0000256" key="2">
    <source>
        <dbReference type="ARBA" id="ARBA00023239"/>
    </source>
</evidence>
<dbReference type="GO" id="GO:0005829">
    <property type="term" value="C:cytosol"/>
    <property type="evidence" value="ECO:0007669"/>
    <property type="project" value="TreeGrafter"/>
</dbReference>
<name>A0A9X2KIN6_9MICC</name>
<dbReference type="Pfam" id="PF00596">
    <property type="entry name" value="Aldolase_II"/>
    <property type="match status" value="1"/>
</dbReference>